<organism evidence="3">
    <name type="scientific">Thermus tengchongensis</name>
    <dbReference type="NCBI Taxonomy" id="1214928"/>
    <lineage>
        <taxon>Bacteria</taxon>
        <taxon>Thermotogati</taxon>
        <taxon>Deinococcota</taxon>
        <taxon>Deinococci</taxon>
        <taxon>Thermales</taxon>
        <taxon>Thermaceae</taxon>
        <taxon>Thermus</taxon>
    </lineage>
</organism>
<gene>
    <name evidence="3" type="ORF">ENU54_06745</name>
</gene>
<keyword evidence="1" id="KW-0863">Zinc-finger</keyword>
<dbReference type="InterPro" id="IPR007527">
    <property type="entry name" value="Znf_SWIM"/>
</dbReference>
<dbReference type="Pfam" id="PF04434">
    <property type="entry name" value="SWIM"/>
    <property type="match status" value="1"/>
</dbReference>
<name>A0A7V4A1V8_9DEIN</name>
<evidence type="ECO:0000259" key="2">
    <source>
        <dbReference type="PROSITE" id="PS50966"/>
    </source>
</evidence>
<reference evidence="3" key="1">
    <citation type="journal article" date="2020" name="mSystems">
        <title>Genome- and Community-Level Interaction Insights into Carbon Utilization and Element Cycling Functions of Hydrothermarchaeota in Hydrothermal Sediment.</title>
        <authorList>
            <person name="Zhou Z."/>
            <person name="Liu Y."/>
            <person name="Xu W."/>
            <person name="Pan J."/>
            <person name="Luo Z.H."/>
            <person name="Li M."/>
        </authorList>
    </citation>
    <scope>NUCLEOTIDE SEQUENCE [LARGE SCALE GENOMIC DNA]</scope>
    <source>
        <strain evidence="3">SpSt-679</strain>
    </source>
</reference>
<dbReference type="GO" id="GO:0008270">
    <property type="term" value="F:zinc ion binding"/>
    <property type="evidence" value="ECO:0007669"/>
    <property type="project" value="UniProtKB-KW"/>
</dbReference>
<keyword evidence="1" id="KW-0862">Zinc</keyword>
<protein>
    <submittedName>
        <fullName evidence="3">SWIM zinc finger family protein</fullName>
    </submittedName>
</protein>
<dbReference type="PROSITE" id="PS50966">
    <property type="entry name" value="ZF_SWIM"/>
    <property type="match status" value="1"/>
</dbReference>
<proteinExistence type="predicted"/>
<sequence>MKTKTLPKRLEAVEAFLSRLEKAKALLREGRVEPLGGSLYLVQGSRPYLVDLEEASCTCPDWGRGHACKHLMAAYLHEKEKKPKEKRVEVRV</sequence>
<dbReference type="EMBL" id="DTCX01000373">
    <property type="protein sequence ID" value="HGL50277.1"/>
    <property type="molecule type" value="Genomic_DNA"/>
</dbReference>
<comment type="caution">
    <text evidence="3">The sequence shown here is derived from an EMBL/GenBank/DDBJ whole genome shotgun (WGS) entry which is preliminary data.</text>
</comment>
<keyword evidence="1" id="KW-0479">Metal-binding</keyword>
<evidence type="ECO:0000256" key="1">
    <source>
        <dbReference type="PROSITE-ProRule" id="PRU00325"/>
    </source>
</evidence>
<evidence type="ECO:0000313" key="3">
    <source>
        <dbReference type="EMBL" id="HGL50277.1"/>
    </source>
</evidence>
<dbReference type="AlphaFoldDB" id="A0A7V4A1V8"/>
<accession>A0A7V4A1V8</accession>
<feature type="domain" description="SWIM-type" evidence="2">
    <location>
        <begin position="48"/>
        <end position="79"/>
    </location>
</feature>